<dbReference type="Pfam" id="PF02699">
    <property type="entry name" value="YajC"/>
    <property type="match status" value="1"/>
</dbReference>
<gene>
    <name evidence="10" type="ORF">SDC9_192230</name>
</gene>
<evidence type="ECO:0000256" key="1">
    <source>
        <dbReference type="ARBA" id="ARBA00004162"/>
    </source>
</evidence>
<evidence type="ECO:0000313" key="10">
    <source>
        <dbReference type="EMBL" id="MPN44665.1"/>
    </source>
</evidence>
<evidence type="ECO:0000256" key="3">
    <source>
        <dbReference type="ARBA" id="ARBA00022475"/>
    </source>
</evidence>
<evidence type="ECO:0008006" key="11">
    <source>
        <dbReference type="Google" id="ProtNLM"/>
    </source>
</evidence>
<evidence type="ECO:0000256" key="9">
    <source>
        <dbReference type="SAM" id="Phobius"/>
    </source>
</evidence>
<dbReference type="SMART" id="SM01323">
    <property type="entry name" value="YajC"/>
    <property type="match status" value="1"/>
</dbReference>
<feature type="transmembrane region" description="Helical" evidence="9">
    <location>
        <begin position="12"/>
        <end position="30"/>
    </location>
</feature>
<evidence type="ECO:0000256" key="2">
    <source>
        <dbReference type="ARBA" id="ARBA00022448"/>
    </source>
</evidence>
<dbReference type="PANTHER" id="PTHR33909">
    <property type="entry name" value="SEC TRANSLOCON ACCESSORY COMPLEX SUBUNIT YAJC"/>
    <property type="match status" value="1"/>
</dbReference>
<organism evidence="10">
    <name type="scientific">bioreactor metagenome</name>
    <dbReference type="NCBI Taxonomy" id="1076179"/>
    <lineage>
        <taxon>unclassified sequences</taxon>
        <taxon>metagenomes</taxon>
        <taxon>ecological metagenomes</taxon>
    </lineage>
</organism>
<name>A0A645I053_9ZZZZ</name>
<evidence type="ECO:0000256" key="4">
    <source>
        <dbReference type="ARBA" id="ARBA00022692"/>
    </source>
</evidence>
<dbReference type="GO" id="GO:0005886">
    <property type="term" value="C:plasma membrane"/>
    <property type="evidence" value="ECO:0007669"/>
    <property type="project" value="UniProtKB-SubCell"/>
</dbReference>
<dbReference type="EMBL" id="VSSQ01103963">
    <property type="protein sequence ID" value="MPN44665.1"/>
    <property type="molecule type" value="Genomic_DNA"/>
</dbReference>
<comment type="subcellular location">
    <subcellularLocation>
        <location evidence="1">Cell membrane</location>
        <topology evidence="1">Single-pass membrane protein</topology>
    </subcellularLocation>
</comment>
<dbReference type="NCBIfam" id="TIGR00739">
    <property type="entry name" value="yajC"/>
    <property type="match status" value="1"/>
</dbReference>
<reference evidence="10" key="1">
    <citation type="submission" date="2019-08" db="EMBL/GenBank/DDBJ databases">
        <authorList>
            <person name="Kucharzyk K."/>
            <person name="Murdoch R.W."/>
            <person name="Higgins S."/>
            <person name="Loffler F."/>
        </authorList>
    </citation>
    <scope>NUCLEOTIDE SEQUENCE</scope>
</reference>
<evidence type="ECO:0000256" key="5">
    <source>
        <dbReference type="ARBA" id="ARBA00022927"/>
    </source>
</evidence>
<dbReference type="InterPro" id="IPR003849">
    <property type="entry name" value="Preprotein_translocase_YajC"/>
</dbReference>
<dbReference type="PANTHER" id="PTHR33909:SF1">
    <property type="entry name" value="SEC TRANSLOCON ACCESSORY COMPLEX SUBUNIT YAJC"/>
    <property type="match status" value="1"/>
</dbReference>
<accession>A0A645I053</accession>
<proteinExistence type="predicted"/>
<evidence type="ECO:0000256" key="7">
    <source>
        <dbReference type="ARBA" id="ARBA00023010"/>
    </source>
</evidence>
<sequence>MEGISGDFLTAVLTYWPFVAMAIIFYFMLYRPQKKEQKKRELLLNSLKKGDKVITVGGIHGVIAAVNKTKVTLTVAENVKIDFELAAVTRFQDQTKQDIVTK</sequence>
<keyword evidence="2" id="KW-0813">Transport</keyword>
<evidence type="ECO:0000256" key="8">
    <source>
        <dbReference type="ARBA" id="ARBA00023136"/>
    </source>
</evidence>
<dbReference type="GO" id="GO:0015031">
    <property type="term" value="P:protein transport"/>
    <property type="evidence" value="ECO:0007669"/>
    <property type="project" value="UniProtKB-KW"/>
</dbReference>
<comment type="caution">
    <text evidence="10">The sequence shown here is derived from an EMBL/GenBank/DDBJ whole genome shotgun (WGS) entry which is preliminary data.</text>
</comment>
<evidence type="ECO:0000256" key="6">
    <source>
        <dbReference type="ARBA" id="ARBA00022989"/>
    </source>
</evidence>
<protein>
    <recommendedName>
        <fullName evidence="11">Sec translocon accessory complex subunit YajC</fullName>
    </recommendedName>
</protein>
<keyword evidence="7" id="KW-0811">Translocation</keyword>
<keyword evidence="8 9" id="KW-0472">Membrane</keyword>
<keyword evidence="4 9" id="KW-0812">Transmembrane</keyword>
<keyword evidence="6 9" id="KW-1133">Transmembrane helix</keyword>
<dbReference type="AlphaFoldDB" id="A0A645I053"/>
<keyword evidence="3" id="KW-1003">Cell membrane</keyword>
<dbReference type="PRINTS" id="PR01853">
    <property type="entry name" value="YAJCTRNLCASE"/>
</dbReference>
<keyword evidence="5" id="KW-0653">Protein transport</keyword>